<evidence type="ECO:0000256" key="3">
    <source>
        <dbReference type="ARBA" id="ARBA00022448"/>
    </source>
</evidence>
<dbReference type="SUPFAM" id="SSF56815">
    <property type="entry name" value="Sec1/munc18-like (SM) proteins"/>
    <property type="match status" value="1"/>
</dbReference>
<dbReference type="InterPro" id="IPR043127">
    <property type="entry name" value="Sec-1-like_dom3a"/>
</dbReference>
<evidence type="ECO:0000256" key="2">
    <source>
        <dbReference type="ARBA" id="ARBA00009884"/>
    </source>
</evidence>
<dbReference type="GO" id="GO:0016192">
    <property type="term" value="P:vesicle-mediated transport"/>
    <property type="evidence" value="ECO:0007669"/>
    <property type="project" value="InterPro"/>
</dbReference>
<keyword evidence="3" id="KW-0813">Transport</keyword>
<name>A0A060T4E4_BLAAD</name>
<dbReference type="Gene3D" id="3.90.830.10">
    <property type="entry name" value="Syntaxin Binding Protein 1, Chain A, domain 2"/>
    <property type="match status" value="1"/>
</dbReference>
<reference evidence="7" key="2">
    <citation type="submission" date="2014-06" db="EMBL/GenBank/DDBJ databases">
        <title>The complete genome of Blastobotrys (Arxula) adeninivorans LS3 - a yeast of biotechnological interest.</title>
        <authorList>
            <person name="Kunze G."/>
            <person name="Gaillardin C."/>
            <person name="Czernicka M."/>
            <person name="Durrens P."/>
            <person name="Martin T."/>
            <person name="Boer E."/>
            <person name="Gabaldon T."/>
            <person name="Cruz J."/>
            <person name="Talla E."/>
            <person name="Marck C."/>
            <person name="Goffeau A."/>
            <person name="Barbe V."/>
            <person name="Baret P."/>
            <person name="Baronian K."/>
            <person name="Beier S."/>
            <person name="Bleykasten C."/>
            <person name="Bode R."/>
            <person name="Casaregola S."/>
            <person name="Despons L."/>
            <person name="Fairhead C."/>
            <person name="Giersberg M."/>
            <person name="Gierski P."/>
            <person name="Hahnel U."/>
            <person name="Hartmann A."/>
            <person name="Jankowska D."/>
            <person name="Jubin C."/>
            <person name="Jung P."/>
            <person name="Lafontaine I."/>
            <person name="Leh-Louis V."/>
            <person name="Lemaire M."/>
            <person name="Marcet-Houben M."/>
            <person name="Mascher M."/>
            <person name="Morel G."/>
            <person name="Richard G.-F."/>
            <person name="Riechen J."/>
            <person name="Sacerdot C."/>
            <person name="Sarkar A."/>
            <person name="Savel G."/>
            <person name="Schacherer J."/>
            <person name="Sherman D."/>
            <person name="Straub M.-L."/>
            <person name="Stein N."/>
            <person name="Thierry A."/>
            <person name="Trautwein-Schult A."/>
            <person name="Westhof E."/>
            <person name="Worch S."/>
            <person name="Dujon B."/>
            <person name="Souciet J.-L."/>
            <person name="Wincker P."/>
            <person name="Scholz U."/>
            <person name="Neuveglise N."/>
        </authorList>
    </citation>
    <scope>NUCLEOTIDE SEQUENCE</scope>
    <source>
        <strain evidence="7">LS3</strain>
    </source>
</reference>
<dbReference type="GO" id="GO:0012505">
    <property type="term" value="C:endomembrane system"/>
    <property type="evidence" value="ECO:0007669"/>
    <property type="project" value="UniProtKB-SubCell"/>
</dbReference>
<keyword evidence="5" id="KW-0472">Membrane</keyword>
<dbReference type="GO" id="GO:0031410">
    <property type="term" value="C:cytoplasmic vesicle"/>
    <property type="evidence" value="ECO:0007669"/>
    <property type="project" value="UniProtKB-ARBA"/>
</dbReference>
<proteinExistence type="inferred from homology"/>
<dbReference type="PIRSF" id="PIRSF005715">
    <property type="entry name" value="VPS45_Sec1"/>
    <property type="match status" value="1"/>
</dbReference>
<gene>
    <name evidence="7" type="ORF">GNLVRS02_ARAD1C40524g</name>
</gene>
<evidence type="ECO:0000256" key="4">
    <source>
        <dbReference type="ARBA" id="ARBA00022927"/>
    </source>
</evidence>
<dbReference type="EMBL" id="HG937693">
    <property type="protein sequence ID" value="CDP35659.1"/>
    <property type="molecule type" value="Genomic_DNA"/>
</dbReference>
<dbReference type="InterPro" id="IPR043154">
    <property type="entry name" value="Sec-1-like_dom1"/>
</dbReference>
<dbReference type="PhylomeDB" id="A0A060T4E4"/>
<dbReference type="Gene3D" id="1.25.40.60">
    <property type="match status" value="1"/>
</dbReference>
<dbReference type="AlphaFoldDB" id="A0A060T4E4"/>
<dbReference type="InterPro" id="IPR027482">
    <property type="entry name" value="Sec1-like_dom2"/>
</dbReference>
<evidence type="ECO:0000256" key="5">
    <source>
        <dbReference type="ARBA" id="ARBA00023136"/>
    </source>
</evidence>
<dbReference type="FunFam" id="3.90.830.10:FF:000002">
    <property type="entry name" value="Vacuolar protein sorting-associated protein 45"/>
    <property type="match status" value="1"/>
</dbReference>
<reference evidence="7" key="1">
    <citation type="submission" date="2014-02" db="EMBL/GenBank/DDBJ databases">
        <authorList>
            <person name="Genoscope - CEA"/>
        </authorList>
    </citation>
    <scope>NUCLEOTIDE SEQUENCE</scope>
    <source>
        <strain evidence="7">LS3</strain>
    </source>
</reference>
<evidence type="ECO:0000256" key="1">
    <source>
        <dbReference type="ARBA" id="ARBA00004184"/>
    </source>
</evidence>
<dbReference type="PANTHER" id="PTHR11679">
    <property type="entry name" value="VESICLE PROTEIN SORTING-ASSOCIATED"/>
    <property type="match status" value="1"/>
</dbReference>
<keyword evidence="4" id="KW-0653">Protein transport</keyword>
<dbReference type="InterPro" id="IPR036045">
    <property type="entry name" value="Sec1-like_sf"/>
</dbReference>
<evidence type="ECO:0000256" key="6">
    <source>
        <dbReference type="ARBA" id="ARBA00073001"/>
    </source>
</evidence>
<organism evidence="7">
    <name type="scientific">Blastobotrys adeninivorans</name>
    <name type="common">Yeast</name>
    <name type="synonym">Arxula adeninivorans</name>
    <dbReference type="NCBI Taxonomy" id="409370"/>
    <lineage>
        <taxon>Eukaryota</taxon>
        <taxon>Fungi</taxon>
        <taxon>Dikarya</taxon>
        <taxon>Ascomycota</taxon>
        <taxon>Saccharomycotina</taxon>
        <taxon>Dipodascomycetes</taxon>
        <taxon>Dipodascales</taxon>
        <taxon>Trichomonascaceae</taxon>
        <taxon>Blastobotrys</taxon>
    </lineage>
</organism>
<dbReference type="InterPro" id="IPR001619">
    <property type="entry name" value="Sec1-like"/>
</dbReference>
<dbReference type="Pfam" id="PF00995">
    <property type="entry name" value="Sec1"/>
    <property type="match status" value="1"/>
</dbReference>
<dbReference type="Gene3D" id="3.40.50.2060">
    <property type="match status" value="1"/>
</dbReference>
<dbReference type="GO" id="GO:0015031">
    <property type="term" value="P:protein transport"/>
    <property type="evidence" value="ECO:0007669"/>
    <property type="project" value="UniProtKB-KW"/>
</dbReference>
<protein>
    <recommendedName>
        <fullName evidence="6">Vacuolar protein sorting-associated protein 45</fullName>
    </recommendedName>
</protein>
<comment type="similarity">
    <text evidence="2">Belongs to the STXBP/unc-18/SEC1 family.</text>
</comment>
<dbReference type="Gene3D" id="3.40.50.1910">
    <property type="match status" value="1"/>
</dbReference>
<evidence type="ECO:0000313" key="7">
    <source>
        <dbReference type="EMBL" id="CDP35659.1"/>
    </source>
</evidence>
<comment type="subcellular location">
    <subcellularLocation>
        <location evidence="1">Endomembrane system</location>
        <topology evidence="1">Peripheral membrane protein</topology>
    </subcellularLocation>
</comment>
<sequence length="565" mass="63718">MDLLKVSHSYVNRMVGSESKSKIKVLLLDKDTTPIISMCTTQSLLLKHNIYLVDRLDNPNRDTMMHLQCMVFVRPTNDSIQALVDELRSPKYSSYELFFSNIIRKSDLERLAESDDHELVTKVQEMFADSLVINRDLFSFNLNHIYGTTPDSWNSDALNRTVQGLIGLLLSLKQKPLIRYSKNSPMSRKLGAEISYIMKQEHQLFDFRKSDTPPILLLLDRKNDPVTPLLTPWTYQAMVHHILGITNNRVDLSNVPDVSPDMKEIVLSSDQDPFFAKTMYLNFGDLGASIKDYVSHYQSRTKSNSALESIADMKRFIEDYPEFRKLSGNVSKHVTVVNELSRRVSEHSLLQVSELEQSLACNDSHNSDLKSLRELLNLPTVTDDSKVRLVALYALRYQHHPSNAISSLLQTLPPSQAAIVNGLISRYAGSQQRQENLFGNESFFARAQSGFKGLKGVENVYTQHTPLIQRILTSLVKGKLRKSTHPFLDTGDLPSWALSDEPSERPQDIVVFIVGGVTYEEARLVSELNASLKGVRIVVGGTTVVSAESFWNNMGHALETWSGGL</sequence>
<accession>A0A060T4E4</accession>